<accession>A0A0N4TGD7</accession>
<sequence>MAAYHRQGMHAHMAPTNLATPIQSLPPTYSSCTSLNLPPFGIRSTNISSSSSLEAFCALEDGTSLLRNLAEPYCGS</sequence>
<keyword evidence="2" id="KW-1185">Reference proteome</keyword>
<reference evidence="1 2" key="2">
    <citation type="submission" date="2018-11" db="EMBL/GenBank/DDBJ databases">
        <authorList>
            <consortium name="Pathogen Informatics"/>
        </authorList>
    </citation>
    <scope>NUCLEOTIDE SEQUENCE [LARGE SCALE GENOMIC DNA]</scope>
</reference>
<dbReference type="Proteomes" id="UP000278627">
    <property type="component" value="Unassembled WGS sequence"/>
</dbReference>
<evidence type="ECO:0000313" key="1">
    <source>
        <dbReference type="EMBL" id="VDN88424.1"/>
    </source>
</evidence>
<dbReference type="EMBL" id="UZAD01007896">
    <property type="protein sequence ID" value="VDN88424.1"/>
    <property type="molecule type" value="Genomic_DNA"/>
</dbReference>
<dbReference type="WBParaSite" id="BPAG_0000727501-mRNA-1">
    <property type="protein sequence ID" value="BPAG_0000727501-mRNA-1"/>
    <property type="gene ID" value="BPAG_0000727501"/>
</dbReference>
<evidence type="ECO:0000313" key="2">
    <source>
        <dbReference type="Proteomes" id="UP000278627"/>
    </source>
</evidence>
<name>A0A0N4TGD7_BRUPA</name>
<dbReference type="STRING" id="6280.A0A0N4TGD7"/>
<gene>
    <name evidence="1" type="ORF">BPAG_LOCUS7238</name>
</gene>
<protein>
    <submittedName>
        <fullName evidence="3">Ovule protein</fullName>
    </submittedName>
</protein>
<dbReference type="AlphaFoldDB" id="A0A0N4TGD7"/>
<organism evidence="3">
    <name type="scientific">Brugia pahangi</name>
    <name type="common">Filarial nematode worm</name>
    <dbReference type="NCBI Taxonomy" id="6280"/>
    <lineage>
        <taxon>Eukaryota</taxon>
        <taxon>Metazoa</taxon>
        <taxon>Ecdysozoa</taxon>
        <taxon>Nematoda</taxon>
        <taxon>Chromadorea</taxon>
        <taxon>Rhabditida</taxon>
        <taxon>Spirurina</taxon>
        <taxon>Spiruromorpha</taxon>
        <taxon>Filarioidea</taxon>
        <taxon>Onchocercidae</taxon>
        <taxon>Brugia</taxon>
    </lineage>
</organism>
<proteinExistence type="predicted"/>
<reference evidence="3" key="1">
    <citation type="submission" date="2017-02" db="UniProtKB">
        <authorList>
            <consortium name="WormBaseParasite"/>
        </authorList>
    </citation>
    <scope>IDENTIFICATION</scope>
</reference>
<evidence type="ECO:0000313" key="3">
    <source>
        <dbReference type="WBParaSite" id="BPAG_0000727501-mRNA-1"/>
    </source>
</evidence>